<evidence type="ECO:0000256" key="8">
    <source>
        <dbReference type="RuleBase" id="RU365088"/>
    </source>
</evidence>
<gene>
    <name evidence="10" type="primary">tcaB</name>
    <name evidence="10" type="ORF">GCM10007096_17480</name>
</gene>
<organism evidence="10 11">
    <name type="scientific">Pullulanibacillus pueri</name>
    <dbReference type="NCBI Taxonomy" id="1437324"/>
    <lineage>
        <taxon>Bacteria</taxon>
        <taxon>Bacillati</taxon>
        <taxon>Bacillota</taxon>
        <taxon>Bacilli</taxon>
        <taxon>Bacillales</taxon>
        <taxon>Sporolactobacillaceae</taxon>
        <taxon>Pullulanibacillus</taxon>
    </lineage>
</organism>
<feature type="transmembrane region" description="Helical" evidence="8">
    <location>
        <begin position="381"/>
        <end position="404"/>
    </location>
</feature>
<dbReference type="InterPro" id="IPR036259">
    <property type="entry name" value="MFS_trans_sf"/>
</dbReference>
<protein>
    <recommendedName>
        <fullName evidence="8">Bcr/CflA family efflux transporter</fullName>
    </recommendedName>
</protein>
<evidence type="ECO:0000256" key="4">
    <source>
        <dbReference type="ARBA" id="ARBA00022475"/>
    </source>
</evidence>
<dbReference type="PANTHER" id="PTHR23502">
    <property type="entry name" value="MAJOR FACILITATOR SUPERFAMILY"/>
    <property type="match status" value="1"/>
</dbReference>
<dbReference type="Gene3D" id="1.20.1720.10">
    <property type="entry name" value="Multidrug resistance protein D"/>
    <property type="match status" value="1"/>
</dbReference>
<comment type="similarity">
    <text evidence="2 8">Belongs to the major facilitator superfamily. Bcr/CmlA family.</text>
</comment>
<evidence type="ECO:0000256" key="6">
    <source>
        <dbReference type="ARBA" id="ARBA00022989"/>
    </source>
</evidence>
<feature type="transmembrane region" description="Helical" evidence="8">
    <location>
        <begin position="147"/>
        <end position="169"/>
    </location>
</feature>
<name>A0A8J2ZVR5_9BACL</name>
<feature type="transmembrane region" description="Helical" evidence="8">
    <location>
        <begin position="88"/>
        <end position="108"/>
    </location>
</feature>
<dbReference type="NCBIfam" id="TIGR00710">
    <property type="entry name" value="efflux_Bcr_CflA"/>
    <property type="match status" value="1"/>
</dbReference>
<comment type="caution">
    <text evidence="10">The sequence shown here is derived from an EMBL/GenBank/DDBJ whole genome shotgun (WGS) entry which is preliminary data.</text>
</comment>
<feature type="transmembrane region" description="Helical" evidence="8">
    <location>
        <begin position="21"/>
        <end position="38"/>
    </location>
</feature>
<dbReference type="PROSITE" id="PS50850">
    <property type="entry name" value="MFS"/>
    <property type="match status" value="1"/>
</dbReference>
<dbReference type="EMBL" id="BMFV01000011">
    <property type="protein sequence ID" value="GGH80694.1"/>
    <property type="molecule type" value="Genomic_DNA"/>
</dbReference>
<dbReference type="PANTHER" id="PTHR23502:SF132">
    <property type="entry name" value="POLYAMINE TRANSPORTER 2-RELATED"/>
    <property type="match status" value="1"/>
</dbReference>
<feature type="transmembrane region" description="Helical" evidence="8">
    <location>
        <begin position="58"/>
        <end position="76"/>
    </location>
</feature>
<feature type="transmembrane region" description="Helical" evidence="8">
    <location>
        <begin position="356"/>
        <end position="375"/>
    </location>
</feature>
<reference evidence="10" key="2">
    <citation type="submission" date="2020-09" db="EMBL/GenBank/DDBJ databases">
        <authorList>
            <person name="Sun Q."/>
            <person name="Zhou Y."/>
        </authorList>
    </citation>
    <scope>NUCLEOTIDE SEQUENCE</scope>
    <source>
        <strain evidence="10">CGMCC 1.12777</strain>
    </source>
</reference>
<feature type="transmembrane region" description="Helical" evidence="8">
    <location>
        <begin position="320"/>
        <end position="344"/>
    </location>
</feature>
<dbReference type="InterPro" id="IPR001958">
    <property type="entry name" value="Tet-R_TetA/multi-R_MdtG-like"/>
</dbReference>
<dbReference type="GO" id="GO:1990961">
    <property type="term" value="P:xenobiotic detoxification by transmembrane export across the plasma membrane"/>
    <property type="evidence" value="ECO:0007669"/>
    <property type="project" value="InterPro"/>
</dbReference>
<evidence type="ECO:0000256" key="7">
    <source>
        <dbReference type="ARBA" id="ARBA00023136"/>
    </source>
</evidence>
<dbReference type="SUPFAM" id="SSF103473">
    <property type="entry name" value="MFS general substrate transporter"/>
    <property type="match status" value="1"/>
</dbReference>
<evidence type="ECO:0000313" key="10">
    <source>
        <dbReference type="EMBL" id="GGH80694.1"/>
    </source>
</evidence>
<keyword evidence="5 8" id="KW-0812">Transmembrane</keyword>
<proteinExistence type="inferred from homology"/>
<dbReference type="InterPro" id="IPR004812">
    <property type="entry name" value="Efflux_drug-R_Bcr/CmlA"/>
</dbReference>
<evidence type="ECO:0000259" key="9">
    <source>
        <dbReference type="PROSITE" id="PS50850"/>
    </source>
</evidence>
<evidence type="ECO:0000256" key="2">
    <source>
        <dbReference type="ARBA" id="ARBA00006236"/>
    </source>
</evidence>
<keyword evidence="6 8" id="KW-1133">Transmembrane helix</keyword>
<dbReference type="InterPro" id="IPR011701">
    <property type="entry name" value="MFS"/>
</dbReference>
<keyword evidence="4 8" id="KW-1003">Cell membrane</keyword>
<feature type="transmembrane region" description="Helical" evidence="8">
    <location>
        <begin position="114"/>
        <end position="135"/>
    </location>
</feature>
<evidence type="ECO:0000256" key="1">
    <source>
        <dbReference type="ARBA" id="ARBA00004651"/>
    </source>
</evidence>
<keyword evidence="7 8" id="KW-0472">Membrane</keyword>
<accession>A0A8J2ZVR5</accession>
<dbReference type="AlphaFoldDB" id="A0A8J2ZVR5"/>
<keyword evidence="11" id="KW-1185">Reference proteome</keyword>
<comment type="subcellular location">
    <subcellularLocation>
        <location evidence="1 8">Cell membrane</location>
        <topology evidence="1 8">Multi-pass membrane protein</topology>
    </subcellularLocation>
</comment>
<dbReference type="RefSeq" id="WP_188497023.1">
    <property type="nucleotide sequence ID" value="NZ_BMFV01000011.1"/>
</dbReference>
<dbReference type="GO" id="GO:0005886">
    <property type="term" value="C:plasma membrane"/>
    <property type="evidence" value="ECO:0007669"/>
    <property type="project" value="UniProtKB-SubCell"/>
</dbReference>
<dbReference type="PRINTS" id="PR01035">
    <property type="entry name" value="TCRTETA"/>
</dbReference>
<feature type="transmembrane region" description="Helical" evidence="8">
    <location>
        <begin position="227"/>
        <end position="247"/>
    </location>
</feature>
<dbReference type="Pfam" id="PF07690">
    <property type="entry name" value="MFS_1"/>
    <property type="match status" value="1"/>
</dbReference>
<dbReference type="GO" id="GO:0042910">
    <property type="term" value="F:xenobiotic transmembrane transporter activity"/>
    <property type="evidence" value="ECO:0007669"/>
    <property type="project" value="InterPro"/>
</dbReference>
<keyword evidence="3 8" id="KW-0813">Transport</keyword>
<feature type="transmembrane region" description="Helical" evidence="8">
    <location>
        <begin position="293"/>
        <end position="314"/>
    </location>
</feature>
<dbReference type="FunFam" id="1.20.1720.10:FF:000005">
    <property type="entry name" value="Bcr/CflA family efflux transporter"/>
    <property type="match status" value="1"/>
</dbReference>
<evidence type="ECO:0000256" key="5">
    <source>
        <dbReference type="ARBA" id="ARBA00022692"/>
    </source>
</evidence>
<dbReference type="InterPro" id="IPR020846">
    <property type="entry name" value="MFS_dom"/>
</dbReference>
<reference evidence="10" key="1">
    <citation type="journal article" date="2014" name="Int. J. Syst. Evol. Microbiol.">
        <title>Complete genome sequence of Corynebacterium casei LMG S-19264T (=DSM 44701T), isolated from a smear-ripened cheese.</title>
        <authorList>
            <consortium name="US DOE Joint Genome Institute (JGI-PGF)"/>
            <person name="Walter F."/>
            <person name="Albersmeier A."/>
            <person name="Kalinowski J."/>
            <person name="Ruckert C."/>
        </authorList>
    </citation>
    <scope>NUCLEOTIDE SEQUENCE</scope>
    <source>
        <strain evidence="10">CGMCC 1.12777</strain>
    </source>
</reference>
<dbReference type="CDD" id="cd17320">
    <property type="entry name" value="MFS_MdfA_MDR_like"/>
    <property type="match status" value="1"/>
</dbReference>
<feature type="domain" description="Major facilitator superfamily (MFS) profile" evidence="9">
    <location>
        <begin position="20"/>
        <end position="407"/>
    </location>
</feature>
<sequence length="413" mass="43746">MKETLESRGGQPLEITKERRMRFALILGALAAFGPLSIDMYLPSLPILKGDLHTTASMAQLTLTAFLLGLASGQLFNGALSDVRGRRLPLIIGLVLYTITSFACALSPSIWLLIILRFIQGVTGSAGIVIARAAVRDLYSGTELTKFFSLLMLVNGAAPILAPVAGGFLLKVTSWRGVFIVLTIIGIIMLLAVIFGLPETLPKERRFQGGLKATFLNFGSLLKDRIFMGYVFSQALVMGAMFAYISGSPFVIQDVFGASPQVYSFIFAMNGVGIIIATQSTGRLAGRIKESKMLLTGLCIVTVTCILLLVGALSGVGLGLFIPSLFFVVACVGIVSTTCFSLAMQNHGQSAGSASALLGLMPFILGSITSPLVGIGGSETAVPMASVIATCDVGALLIYFFLVLRQKRGKVIQ</sequence>
<feature type="transmembrane region" description="Helical" evidence="8">
    <location>
        <begin position="262"/>
        <end position="281"/>
    </location>
</feature>
<evidence type="ECO:0000313" key="11">
    <source>
        <dbReference type="Proteomes" id="UP000656813"/>
    </source>
</evidence>
<evidence type="ECO:0000256" key="3">
    <source>
        <dbReference type="ARBA" id="ARBA00022448"/>
    </source>
</evidence>
<feature type="transmembrane region" description="Helical" evidence="8">
    <location>
        <begin position="175"/>
        <end position="197"/>
    </location>
</feature>
<dbReference type="Proteomes" id="UP000656813">
    <property type="component" value="Unassembled WGS sequence"/>
</dbReference>